<organism evidence="1 2">
    <name type="scientific">Candidatus Nitrosotalea okcheonensis</name>
    <dbReference type="NCBI Taxonomy" id="1903276"/>
    <lineage>
        <taxon>Archaea</taxon>
        <taxon>Nitrososphaerota</taxon>
        <taxon>Nitrososphaeria</taxon>
        <taxon>Nitrosotaleales</taxon>
        <taxon>Nitrosotaleaceae</taxon>
        <taxon>Nitrosotalea</taxon>
    </lineage>
</organism>
<reference evidence="2" key="1">
    <citation type="submission" date="2017-03" db="EMBL/GenBank/DDBJ databases">
        <authorList>
            <person name="Herbold C."/>
        </authorList>
    </citation>
    <scope>NUCLEOTIDE SEQUENCE [LARGE SCALE GENOMIC DNA]</scope>
</reference>
<evidence type="ECO:0000313" key="2">
    <source>
        <dbReference type="Proteomes" id="UP000230607"/>
    </source>
</evidence>
<dbReference type="AlphaFoldDB" id="A0A2H1FII9"/>
<proteinExistence type="predicted"/>
<dbReference type="Proteomes" id="UP000230607">
    <property type="component" value="Chromosome 1"/>
</dbReference>
<sequence length="42" mass="4547">MIFTSINEPPSTSLPTPQVVQSGIEPSYSFVVVYSCVGSFNH</sequence>
<gene>
    <name evidence="1" type="ORF">NCS_30426</name>
</gene>
<keyword evidence="2" id="KW-1185">Reference proteome</keyword>
<accession>A0A2H1FII9</accession>
<dbReference type="EMBL" id="LT841358">
    <property type="protein sequence ID" value="SMH72586.1"/>
    <property type="molecule type" value="Genomic_DNA"/>
</dbReference>
<protein>
    <submittedName>
        <fullName evidence="1">Uncharacterized protein</fullName>
    </submittedName>
</protein>
<name>A0A2H1FII9_9ARCH</name>
<evidence type="ECO:0000313" key="1">
    <source>
        <dbReference type="EMBL" id="SMH72586.1"/>
    </source>
</evidence>